<dbReference type="Pfam" id="PF19583">
    <property type="entry name" value="ODP"/>
    <property type="match status" value="1"/>
</dbReference>
<organism evidence="3 4">
    <name type="scientific">Jonquetella anthropi DSM 22815</name>
    <dbReference type="NCBI Taxonomy" id="885272"/>
    <lineage>
        <taxon>Bacteria</taxon>
        <taxon>Thermotogati</taxon>
        <taxon>Synergistota</taxon>
        <taxon>Synergistia</taxon>
        <taxon>Synergistales</taxon>
        <taxon>Dethiosulfovibrionaceae</taxon>
        <taxon>Jonquetella</taxon>
    </lineage>
</organism>
<dbReference type="InterPro" id="IPR016440">
    <property type="entry name" value="Rubredoxin-O_OxRdtase"/>
</dbReference>
<dbReference type="GO" id="GO:0046872">
    <property type="term" value="F:metal ion binding"/>
    <property type="evidence" value="ECO:0007669"/>
    <property type="project" value="InterPro"/>
</dbReference>
<accession>H0UIU9</accession>
<feature type="domain" description="Flavodoxin-like" evidence="2">
    <location>
        <begin position="252"/>
        <end position="392"/>
    </location>
</feature>
<dbReference type="Pfam" id="PF00258">
    <property type="entry name" value="Flavodoxin_1"/>
    <property type="match status" value="1"/>
</dbReference>
<dbReference type="Proteomes" id="UP000003806">
    <property type="component" value="Chromosome"/>
</dbReference>
<proteinExistence type="inferred from homology"/>
<dbReference type="SMART" id="SM00849">
    <property type="entry name" value="Lactamase_B"/>
    <property type="match status" value="1"/>
</dbReference>
<dbReference type="PROSITE" id="PS50902">
    <property type="entry name" value="FLAVODOXIN_LIKE"/>
    <property type="match status" value="1"/>
</dbReference>
<dbReference type="InterPro" id="IPR029039">
    <property type="entry name" value="Flavoprotein-like_sf"/>
</dbReference>
<protein>
    <submittedName>
        <fullName evidence="3">Putative flavoprotein</fullName>
    </submittedName>
</protein>
<evidence type="ECO:0000313" key="4">
    <source>
        <dbReference type="Proteomes" id="UP000003806"/>
    </source>
</evidence>
<gene>
    <name evidence="3" type="ORF">JonanDRAFT_0324</name>
</gene>
<dbReference type="GO" id="GO:0010181">
    <property type="term" value="F:FMN binding"/>
    <property type="evidence" value="ECO:0007669"/>
    <property type="project" value="InterPro"/>
</dbReference>
<evidence type="ECO:0000256" key="1">
    <source>
        <dbReference type="ARBA" id="ARBA00007121"/>
    </source>
</evidence>
<dbReference type="eggNOG" id="COG0426">
    <property type="taxonomic scope" value="Bacteria"/>
</dbReference>
<dbReference type="InterPro" id="IPR001279">
    <property type="entry name" value="Metallo-B-lactamas"/>
</dbReference>
<dbReference type="GO" id="GO:0016491">
    <property type="term" value="F:oxidoreductase activity"/>
    <property type="evidence" value="ECO:0007669"/>
    <property type="project" value="InterPro"/>
</dbReference>
<dbReference type="GO" id="GO:0009055">
    <property type="term" value="F:electron transfer activity"/>
    <property type="evidence" value="ECO:0007669"/>
    <property type="project" value="InterPro"/>
</dbReference>
<dbReference type="PIRSF" id="PIRSF005243">
    <property type="entry name" value="ROO"/>
    <property type="match status" value="1"/>
</dbReference>
<dbReference type="EMBL" id="CM001376">
    <property type="protein sequence ID" value="EHM12743.1"/>
    <property type="molecule type" value="Genomic_DNA"/>
</dbReference>
<dbReference type="SUPFAM" id="SSF56281">
    <property type="entry name" value="Metallo-hydrolase/oxidoreductase"/>
    <property type="match status" value="1"/>
</dbReference>
<dbReference type="PANTHER" id="PTHR43717">
    <property type="entry name" value="ANAEROBIC NITRIC OXIDE REDUCTASE FLAVORUBREDOXIN"/>
    <property type="match status" value="1"/>
</dbReference>
<dbReference type="AlphaFoldDB" id="H0UIU9"/>
<evidence type="ECO:0000259" key="2">
    <source>
        <dbReference type="PROSITE" id="PS50902"/>
    </source>
</evidence>
<dbReference type="Gene3D" id="3.60.15.10">
    <property type="entry name" value="Ribonuclease Z/Hydroxyacylglutathione hydrolase-like"/>
    <property type="match status" value="1"/>
</dbReference>
<dbReference type="RefSeq" id="WP_008520178.1">
    <property type="nucleotide sequence ID" value="NZ_CM001376.1"/>
</dbReference>
<dbReference type="CDD" id="cd07709">
    <property type="entry name" value="flavodiiron_proteins_MBL-fold"/>
    <property type="match status" value="1"/>
</dbReference>
<dbReference type="SUPFAM" id="SSF52218">
    <property type="entry name" value="Flavoproteins"/>
    <property type="match status" value="1"/>
</dbReference>
<dbReference type="InterPro" id="IPR036866">
    <property type="entry name" value="RibonucZ/Hydroxyglut_hydro"/>
</dbReference>
<name>H0UIU9_9BACT</name>
<evidence type="ECO:0000313" key="3">
    <source>
        <dbReference type="EMBL" id="EHM12743.1"/>
    </source>
</evidence>
<dbReference type="STRING" id="885272.JonanDRAFT_0324"/>
<comment type="similarity">
    <text evidence="1">In the N-terminal section; belongs to the zinc metallo-hydrolase group 3 family.</text>
</comment>
<dbReference type="HOGENOM" id="CLU_017490_1_0_0"/>
<dbReference type="PANTHER" id="PTHR43717:SF1">
    <property type="entry name" value="ANAEROBIC NITRIC OXIDE REDUCTASE FLAVORUBREDOXIN"/>
    <property type="match status" value="1"/>
</dbReference>
<dbReference type="OrthoDB" id="9807946at2"/>
<sequence length="401" mass="45011">MQTAVITDRIWWVGVNDRTTARFENLWPLKRGVCYNSYLIDDEKVALIDGARAGFLDDYLGHIESALGKDRQVDYLIVNHMEPDHSSAISMLRRRFPRMTVVGNKQTLQLMRQFYGPIDGTLQVGEGDRLELGSHVLKFILAPMVHWPETMFSWEETTGTLFPCDAFGSYGALDGSVFDDENDLDNLESETRRYYATIVGRFGPFVQKALAKCKDLPIQRICPSHGPIYRSHVSRIVSLYDRLSRQETVPGAVLAYGSMYGHTAQMAEACAQGLREKGILSVKIYDVCGSDLSEVIADVWRYRGLGLFACCYNMGLFPGMMPLLEKLRNCKVSDRILALGGNYSWSKGLELKPLIEFAQEGKFVMASDPIEIQSAATPEQLEACREAGRRMAEMMAQAPQA</sequence>
<keyword evidence="4" id="KW-1185">Reference proteome</keyword>
<reference evidence="3 4" key="1">
    <citation type="submission" date="2011-11" db="EMBL/GenBank/DDBJ databases">
        <title>The Noncontiguous Finished genome of Jonquetella anthropi DSM 22815.</title>
        <authorList>
            <consortium name="US DOE Joint Genome Institute (JGI-PGF)"/>
            <person name="Lucas S."/>
            <person name="Copeland A."/>
            <person name="Lapidus A."/>
            <person name="Glavina del Rio T."/>
            <person name="Dalin E."/>
            <person name="Tice H."/>
            <person name="Bruce D."/>
            <person name="Goodwin L."/>
            <person name="Pitluck S."/>
            <person name="Peters L."/>
            <person name="Mikhailova N."/>
            <person name="Held B."/>
            <person name="Kyrpides N."/>
            <person name="Mavromatis K."/>
            <person name="Ivanova N."/>
            <person name="Markowitz V."/>
            <person name="Cheng J.-F."/>
            <person name="Hugenholtz P."/>
            <person name="Woyke T."/>
            <person name="Wu D."/>
            <person name="Gronow S."/>
            <person name="Wellnitz S."/>
            <person name="Brambilla E."/>
            <person name="Klenk H.-P."/>
            <person name="Eisen J.A."/>
        </authorList>
    </citation>
    <scope>NUCLEOTIDE SEQUENCE [LARGE SCALE GENOMIC DNA]</scope>
    <source>
        <strain evidence="3 4">DSM 22815</strain>
    </source>
</reference>
<dbReference type="InterPro" id="IPR045761">
    <property type="entry name" value="ODP_dom"/>
</dbReference>
<dbReference type="Gene3D" id="3.40.50.360">
    <property type="match status" value="1"/>
</dbReference>
<dbReference type="InterPro" id="IPR008254">
    <property type="entry name" value="Flavodoxin/NO_synth"/>
</dbReference>